<proteinExistence type="inferred from homology"/>
<feature type="transmembrane region" description="Helical" evidence="7">
    <location>
        <begin position="259"/>
        <end position="280"/>
    </location>
</feature>
<feature type="transmembrane region" description="Helical" evidence="7">
    <location>
        <begin position="373"/>
        <end position="393"/>
    </location>
</feature>
<dbReference type="GO" id="GO:0016020">
    <property type="term" value="C:membrane"/>
    <property type="evidence" value="ECO:0007669"/>
    <property type="project" value="UniProtKB-SubCell"/>
</dbReference>
<organism evidence="8">
    <name type="scientific">Salvia splendens</name>
    <name type="common">Scarlet sage</name>
    <dbReference type="NCBI Taxonomy" id="180675"/>
    <lineage>
        <taxon>Eukaryota</taxon>
        <taxon>Viridiplantae</taxon>
        <taxon>Streptophyta</taxon>
        <taxon>Embryophyta</taxon>
        <taxon>Tracheophyta</taxon>
        <taxon>Spermatophyta</taxon>
        <taxon>Magnoliopsida</taxon>
        <taxon>eudicotyledons</taxon>
        <taxon>Gunneridae</taxon>
        <taxon>Pentapetalae</taxon>
        <taxon>asterids</taxon>
        <taxon>lamiids</taxon>
        <taxon>Lamiales</taxon>
        <taxon>Lamiaceae</taxon>
        <taxon>Nepetoideae</taxon>
        <taxon>Mentheae</taxon>
        <taxon>Salviinae</taxon>
        <taxon>Salvia</taxon>
        <taxon>Salvia subgen. Calosphace</taxon>
        <taxon>core Calosphace</taxon>
    </lineage>
</organism>
<keyword evidence="6 7" id="KW-0472">Membrane</keyword>
<feature type="transmembrane region" description="Helical" evidence="7">
    <location>
        <begin position="90"/>
        <end position="109"/>
    </location>
</feature>
<evidence type="ECO:0000313" key="9">
    <source>
        <dbReference type="Proteomes" id="UP000298416"/>
    </source>
</evidence>
<dbReference type="Pfam" id="PF08627">
    <property type="entry name" value="CRT-like"/>
    <property type="match status" value="2"/>
</dbReference>
<accession>A0A8X8ZMD7</accession>
<keyword evidence="5 7" id="KW-1133">Transmembrane helix</keyword>
<comment type="similarity">
    <text evidence="2">Belongs to the CRT-like transporter family.</text>
</comment>
<dbReference type="AlphaFoldDB" id="A0A8X8ZMD7"/>
<dbReference type="PANTHER" id="PTHR31326:SF1">
    <property type="entry name" value="PROTEIN CLT2, CHLOROPLASTIC"/>
    <property type="match status" value="1"/>
</dbReference>
<keyword evidence="3" id="KW-0813">Transport</keyword>
<keyword evidence="9" id="KW-1185">Reference proteome</keyword>
<evidence type="ECO:0000256" key="4">
    <source>
        <dbReference type="ARBA" id="ARBA00022692"/>
    </source>
</evidence>
<reference evidence="8" key="2">
    <citation type="submission" date="2020-08" db="EMBL/GenBank/DDBJ databases">
        <title>Plant Genome Project.</title>
        <authorList>
            <person name="Zhang R.-G."/>
        </authorList>
    </citation>
    <scope>NUCLEOTIDE SEQUENCE</scope>
    <source>
        <strain evidence="8">Huo1</strain>
        <tissue evidence="8">Leaf</tissue>
    </source>
</reference>
<evidence type="ECO:0000256" key="7">
    <source>
        <dbReference type="SAM" id="Phobius"/>
    </source>
</evidence>
<evidence type="ECO:0000256" key="3">
    <source>
        <dbReference type="ARBA" id="ARBA00022448"/>
    </source>
</evidence>
<keyword evidence="4 7" id="KW-0812">Transmembrane</keyword>
<name>A0A8X8ZMD7_SALSN</name>
<evidence type="ECO:0000256" key="2">
    <source>
        <dbReference type="ARBA" id="ARBA00006690"/>
    </source>
</evidence>
<dbReference type="Proteomes" id="UP000298416">
    <property type="component" value="Unassembled WGS sequence"/>
</dbReference>
<dbReference type="InterPro" id="IPR013936">
    <property type="entry name" value="CRT-like"/>
</dbReference>
<evidence type="ECO:0000256" key="5">
    <source>
        <dbReference type="ARBA" id="ARBA00022989"/>
    </source>
</evidence>
<feature type="transmembrane region" description="Helical" evidence="7">
    <location>
        <begin position="317"/>
        <end position="337"/>
    </location>
</feature>
<evidence type="ECO:0000256" key="6">
    <source>
        <dbReference type="ARBA" id="ARBA00023136"/>
    </source>
</evidence>
<feature type="transmembrane region" description="Helical" evidence="7">
    <location>
        <begin position="121"/>
        <end position="141"/>
    </location>
</feature>
<comment type="caution">
    <text evidence="8">The sequence shown here is derived from an EMBL/GenBank/DDBJ whole genome shotgun (WGS) entry which is preliminary data.</text>
</comment>
<comment type="subcellular location">
    <subcellularLocation>
        <location evidence="1">Membrane</location>
        <topology evidence="1">Multi-pass membrane protein</topology>
    </subcellularLocation>
</comment>
<feature type="transmembrane region" description="Helical" evidence="7">
    <location>
        <begin position="342"/>
        <end position="361"/>
    </location>
</feature>
<dbReference type="PANTHER" id="PTHR31326">
    <property type="entry name" value="PROTEIN CLT2, CHLOROPLASTIC"/>
    <property type="match status" value="1"/>
</dbReference>
<evidence type="ECO:0000313" key="8">
    <source>
        <dbReference type="EMBL" id="KAG6409199.1"/>
    </source>
</evidence>
<evidence type="ECO:0000256" key="1">
    <source>
        <dbReference type="ARBA" id="ARBA00004141"/>
    </source>
</evidence>
<dbReference type="EMBL" id="PNBA02000011">
    <property type="protein sequence ID" value="KAG6409199.1"/>
    <property type="molecule type" value="Genomic_DNA"/>
</dbReference>
<gene>
    <name evidence="8" type="ORF">SASPL_132233</name>
</gene>
<protein>
    <submittedName>
        <fullName evidence="8">Uncharacterized protein</fullName>
    </submittedName>
</protein>
<reference evidence="8" key="1">
    <citation type="submission" date="2018-01" db="EMBL/GenBank/DDBJ databases">
        <authorList>
            <person name="Mao J.F."/>
        </authorList>
    </citation>
    <scope>NUCLEOTIDE SEQUENCE</scope>
    <source>
        <strain evidence="8">Huo1</strain>
        <tissue evidence="8">Leaf</tissue>
    </source>
</reference>
<sequence length="399" mass="42347">MRFFIAGAGAKSSPRCLASAATNTFRNVSPSPPPLHLPFHPSKPPANNLRLLSTLHERKATYVPSAFSKGLECGGGGGETLPSSSSERKLAVVAWSVVTLVVAMANRVLQKLALVPMKDYPFILAQLNIFAYVLVFFSVLLVRYRVGITTNEMLVIPKLPFVAIGSLEFLSSVCGMYAGEPSISCSHATGASHTLTISSGVVVAVSRGGTNSGMLSGISPLWPGLMIASSFFQAAASIFKESVFIDAAKRLKGKSLDIFVINSFSSGFQALFTIAFLPILSSMKGIPLSQLPSYFTSGAACFFNIGTNTIGCEGAPLLPLLYIASNIFFSISILNLLKVSNAIVASLASRAAVPFAIYILSQPLPYLPKGVSLSPFFHMGSAVLVMGLIMYNLPKPKFS</sequence>